<organism evidence="2 3">
    <name type="scientific">Streptomyces tubercidicus</name>
    <dbReference type="NCBI Taxonomy" id="47759"/>
    <lineage>
        <taxon>Bacteria</taxon>
        <taxon>Bacillati</taxon>
        <taxon>Actinomycetota</taxon>
        <taxon>Actinomycetes</taxon>
        <taxon>Kitasatosporales</taxon>
        <taxon>Streptomycetaceae</taxon>
        <taxon>Streptomyces</taxon>
    </lineage>
</organism>
<protein>
    <submittedName>
        <fullName evidence="2">Uncharacterized protein</fullName>
    </submittedName>
</protein>
<reference evidence="2 3" key="1">
    <citation type="submission" date="2019-12" db="EMBL/GenBank/DDBJ databases">
        <title>Whole genome shotgun sequence of Streptomyces tubercidicus NBRC 13090.</title>
        <authorList>
            <person name="Ichikawa N."/>
            <person name="Kimura A."/>
            <person name="Kitahashi Y."/>
            <person name="Komaki H."/>
            <person name="Tamura T."/>
        </authorList>
    </citation>
    <scope>NUCLEOTIDE SEQUENCE [LARGE SCALE GENOMIC DNA]</scope>
    <source>
        <strain evidence="2 3">NBRC 13090</strain>
    </source>
</reference>
<keyword evidence="3" id="KW-1185">Reference proteome</keyword>
<dbReference type="AlphaFoldDB" id="A0A640UP53"/>
<proteinExistence type="predicted"/>
<name>A0A640UP53_9ACTN</name>
<comment type="caution">
    <text evidence="2">The sequence shown here is derived from an EMBL/GenBank/DDBJ whole genome shotgun (WGS) entry which is preliminary data.</text>
</comment>
<dbReference type="Proteomes" id="UP000431826">
    <property type="component" value="Unassembled WGS sequence"/>
</dbReference>
<accession>A0A640UP53</accession>
<sequence>MRGPADMPAAAAFPQVTAVAKAMNGHRPDPLPTASRAPHITIPRRSTTGPRTTRPRPLAATR</sequence>
<dbReference type="EMBL" id="BLIR01000001">
    <property type="protein sequence ID" value="GFE37154.1"/>
    <property type="molecule type" value="Genomic_DNA"/>
</dbReference>
<feature type="compositionally biased region" description="Low complexity" evidence="1">
    <location>
        <begin position="41"/>
        <end position="62"/>
    </location>
</feature>
<feature type="region of interest" description="Disordered" evidence="1">
    <location>
        <begin position="20"/>
        <end position="62"/>
    </location>
</feature>
<evidence type="ECO:0000256" key="1">
    <source>
        <dbReference type="SAM" id="MobiDB-lite"/>
    </source>
</evidence>
<gene>
    <name evidence="2" type="ORF">Stube_18270</name>
</gene>
<evidence type="ECO:0000313" key="3">
    <source>
        <dbReference type="Proteomes" id="UP000431826"/>
    </source>
</evidence>
<evidence type="ECO:0000313" key="2">
    <source>
        <dbReference type="EMBL" id="GFE37154.1"/>
    </source>
</evidence>